<protein>
    <submittedName>
        <fullName evidence="7">Asparaginyl-tRNA synthetase</fullName>
        <ecNumber evidence="7">6.1.1.22</ecNumber>
    </submittedName>
</protein>
<dbReference type="EC" id="6.1.1.22" evidence="7"/>
<dbReference type="InterPro" id="IPR045864">
    <property type="entry name" value="aa-tRNA-synth_II/BPL/LPL"/>
</dbReference>
<keyword evidence="3" id="KW-0067">ATP-binding</keyword>
<sequence length="436" mass="50820">MFYGNIILNTENQRNQKLFLPYSGNFGGRKRNKEKGFLEKVEFKTKISIKSIVLFFNFKNIVYKALNNGEVEYVGNNINKSQKINFKEVETSLLENRVSRVKNEKMFLHIANIDNTIFQATVEYFVKLGVKWTNLPLTTLMISSPGEVYAGQKLDYTTDTLPIELPNWFGNDRRIFLSESSQFYLELQLLIKGLDQVFSIYNSFRKEKSDATHLSEFQHIEYEGKVDSEGNIEVFMGLFENIFNFLVKNNREDLLFFLSEEELKNKIDLVNKGSTRIGFREALNLLYKETGDEKYKDFSLKNFGTWEEVKLTEILKSNVIVEKFPMLQIPFYHAIAKEEIDGVPVAKNADFILYGFRETIGAGERIKDKNVLLKKAEIFNLPENDYLPYLQTRDFGDYEVTSGFGMGWQRLTQWITNQPYIYEATVFPRTHLVPNP</sequence>
<dbReference type="SUPFAM" id="SSF55681">
    <property type="entry name" value="Class II aaRS and biotin synthetases"/>
    <property type="match status" value="1"/>
</dbReference>
<keyword evidence="1 7" id="KW-0436">Ligase</keyword>
<evidence type="ECO:0000256" key="2">
    <source>
        <dbReference type="ARBA" id="ARBA00022741"/>
    </source>
</evidence>
<dbReference type="InterPro" id="IPR006195">
    <property type="entry name" value="aa-tRNA-synth_II"/>
</dbReference>
<gene>
    <name evidence="7" type="ORF">VAMP_278n12</name>
</gene>
<dbReference type="Proteomes" id="UP000680365">
    <property type="component" value="Unassembled WGS sequence"/>
</dbReference>
<dbReference type="PANTHER" id="PTHR22594:SF34">
    <property type="entry name" value="ASPARAGINE--TRNA LIGASE, MITOCHONDRIAL-RELATED"/>
    <property type="match status" value="1"/>
</dbReference>
<reference evidence="7 8" key="1">
    <citation type="journal article" date="2021" name="Nat. Commun.">
        <title>Reductive evolution and unique predatory mode in the CPR bacterium Vampirococcus lugosii.</title>
        <authorList>
            <person name="Moreira D."/>
            <person name="Zivanovic Y."/>
            <person name="Lopez-Archilla A.I."/>
            <person name="Iniesto M."/>
            <person name="Lopez-Garcia P."/>
        </authorList>
    </citation>
    <scope>NUCLEOTIDE SEQUENCE [LARGE SCALE GENOMIC DNA]</scope>
    <source>
        <strain evidence="7">Chiprana</strain>
    </source>
</reference>
<evidence type="ECO:0000313" key="7">
    <source>
        <dbReference type="EMBL" id="MBS8122310.1"/>
    </source>
</evidence>
<keyword evidence="5" id="KW-0030">Aminoacyl-tRNA synthetase</keyword>
<evidence type="ECO:0000313" key="8">
    <source>
        <dbReference type="Proteomes" id="UP000680365"/>
    </source>
</evidence>
<dbReference type="Gene3D" id="3.30.930.10">
    <property type="entry name" value="Bira Bifunctional Protein, Domain 2"/>
    <property type="match status" value="1"/>
</dbReference>
<keyword evidence="8" id="KW-1185">Reference proteome</keyword>
<dbReference type="GO" id="GO:0004816">
    <property type="term" value="F:asparagine-tRNA ligase activity"/>
    <property type="evidence" value="ECO:0007669"/>
    <property type="project" value="UniProtKB-EC"/>
</dbReference>
<organism evidence="7 8">
    <name type="scientific">Candidatus Vampirococcus lugosii</name>
    <dbReference type="NCBI Taxonomy" id="2789015"/>
    <lineage>
        <taxon>Bacteria</taxon>
        <taxon>Candidatus Absconditibacteriota</taxon>
        <taxon>Vampirococcus</taxon>
    </lineage>
</organism>
<keyword evidence="2" id="KW-0547">Nucleotide-binding</keyword>
<evidence type="ECO:0000259" key="6">
    <source>
        <dbReference type="PROSITE" id="PS50862"/>
    </source>
</evidence>
<dbReference type="InterPro" id="IPR004364">
    <property type="entry name" value="Aa-tRNA-synt_II"/>
</dbReference>
<dbReference type="EMBL" id="JAEDAM010000070">
    <property type="protein sequence ID" value="MBS8122310.1"/>
    <property type="molecule type" value="Genomic_DNA"/>
</dbReference>
<dbReference type="PANTHER" id="PTHR22594">
    <property type="entry name" value="ASPARTYL/LYSYL-TRNA SYNTHETASE"/>
    <property type="match status" value="1"/>
</dbReference>
<evidence type="ECO:0000256" key="1">
    <source>
        <dbReference type="ARBA" id="ARBA00022598"/>
    </source>
</evidence>
<comment type="caution">
    <text evidence="7">The sequence shown here is derived from an EMBL/GenBank/DDBJ whole genome shotgun (WGS) entry which is preliminary data.</text>
</comment>
<evidence type="ECO:0000256" key="5">
    <source>
        <dbReference type="ARBA" id="ARBA00023146"/>
    </source>
</evidence>
<feature type="domain" description="Aminoacyl-transfer RNA synthetases class-II family profile" evidence="6">
    <location>
        <begin position="113"/>
        <end position="434"/>
    </location>
</feature>
<dbReference type="Pfam" id="PF00152">
    <property type="entry name" value="tRNA-synt_2"/>
    <property type="match status" value="1"/>
</dbReference>
<keyword evidence="4" id="KW-0648">Protein biosynthesis</keyword>
<proteinExistence type="predicted"/>
<dbReference type="PROSITE" id="PS50862">
    <property type="entry name" value="AA_TRNA_LIGASE_II"/>
    <property type="match status" value="1"/>
</dbReference>
<name>A0ABS5QM88_9BACT</name>
<evidence type="ECO:0000256" key="3">
    <source>
        <dbReference type="ARBA" id="ARBA00022840"/>
    </source>
</evidence>
<accession>A0ABS5QM88</accession>
<evidence type="ECO:0000256" key="4">
    <source>
        <dbReference type="ARBA" id="ARBA00022917"/>
    </source>
</evidence>